<protein>
    <recommendedName>
        <fullName evidence="3">Ankyrin repeat-containing domain protein</fullName>
    </recommendedName>
</protein>
<dbReference type="InterPro" id="IPR036770">
    <property type="entry name" value="Ankyrin_rpt-contain_sf"/>
</dbReference>
<dbReference type="Gene3D" id="1.25.40.20">
    <property type="entry name" value="Ankyrin repeat-containing domain"/>
    <property type="match status" value="1"/>
</dbReference>
<name>A0A1Y2HPW8_9FUNG</name>
<gene>
    <name evidence="1" type="ORF">BCR44DRAFT_27212</name>
</gene>
<accession>A0A1Y2HPW8</accession>
<proteinExistence type="predicted"/>
<dbReference type="SUPFAM" id="SSF140860">
    <property type="entry name" value="Pseudo ankyrin repeat-like"/>
    <property type="match status" value="1"/>
</dbReference>
<organism evidence="1 2">
    <name type="scientific">Catenaria anguillulae PL171</name>
    <dbReference type="NCBI Taxonomy" id="765915"/>
    <lineage>
        <taxon>Eukaryota</taxon>
        <taxon>Fungi</taxon>
        <taxon>Fungi incertae sedis</taxon>
        <taxon>Blastocladiomycota</taxon>
        <taxon>Blastocladiomycetes</taxon>
        <taxon>Blastocladiales</taxon>
        <taxon>Catenariaceae</taxon>
        <taxon>Catenaria</taxon>
    </lineage>
</organism>
<dbReference type="PANTHER" id="PTHR46586:SF3">
    <property type="entry name" value="ANKYRIN REPEAT-CONTAINING PROTEIN"/>
    <property type="match status" value="1"/>
</dbReference>
<evidence type="ECO:0000313" key="2">
    <source>
        <dbReference type="Proteomes" id="UP000193411"/>
    </source>
</evidence>
<reference evidence="1 2" key="1">
    <citation type="submission" date="2016-07" db="EMBL/GenBank/DDBJ databases">
        <title>Pervasive Adenine N6-methylation of Active Genes in Fungi.</title>
        <authorList>
            <consortium name="DOE Joint Genome Institute"/>
            <person name="Mondo S.J."/>
            <person name="Dannebaum R.O."/>
            <person name="Kuo R.C."/>
            <person name="Labutti K."/>
            <person name="Haridas S."/>
            <person name="Kuo A."/>
            <person name="Salamov A."/>
            <person name="Ahrendt S.R."/>
            <person name="Lipzen A."/>
            <person name="Sullivan W."/>
            <person name="Andreopoulos W.B."/>
            <person name="Clum A."/>
            <person name="Lindquist E."/>
            <person name="Daum C."/>
            <person name="Ramamoorthy G.K."/>
            <person name="Gryganskyi A."/>
            <person name="Culley D."/>
            <person name="Magnuson J.K."/>
            <person name="James T.Y."/>
            <person name="O'Malley M.A."/>
            <person name="Stajich J.E."/>
            <person name="Spatafora J.W."/>
            <person name="Visel A."/>
            <person name="Grigoriev I.V."/>
        </authorList>
    </citation>
    <scope>NUCLEOTIDE SEQUENCE [LARGE SCALE GENOMIC DNA]</scope>
    <source>
        <strain evidence="1 2">PL171</strain>
    </source>
</reference>
<dbReference type="AlphaFoldDB" id="A0A1Y2HPW8"/>
<evidence type="ECO:0000313" key="1">
    <source>
        <dbReference type="EMBL" id="ORZ36646.1"/>
    </source>
</evidence>
<sequence length="608" mass="69761">MLLDEVSAKGFVNVLDWWHNSSGDNVIGQTNPIQRACDGGHPQVLSWWWSHQHRGRLGERFPGYKHDLFSLMEATRKGDMAILQWWFDNVFADDMEIMETHNAGAFRRQAIFMANSFQELIMAAGMFGLKEAVDFWVRVAEGYCGLDDSVMSALFACGRMDWIDEYLFDFDQSYDSADAIHPCSFSAFSGNIQFIEACLGRFSLSPDDYEAVKFDMTVFASCMGQVHVLDWMHSRGMVDFEVLTCDELTTFNYKDDFQLLLSNFKPTTEPYHVQQDLTDTLIHWLVYFGDLAVLEWWHRHNSSDFEALMTRSEWPLFPSSLKSAIRQGHAHVVRFLFAHWRPSVLTQTDSSYLEEAALRGHVDVFTTWGEAWGSKWHGPIHEGCINAIMFSALSQGHVEIVEWWMSTWPEAKFSAGLGNLILHYLKVGVPPKVLDWCLKNAHRFRWEGVIEYNLNPAYLTAKLSTKDTLRLISFNGQQCGQARFEPMVDDNRSLLNAWRGQPLALQSLVTSGLLSERFDLDVAILADAGVAVYDWMLGFRRQGRCRWTVRLGYGTLVGRGKWNELTWWAKKGLPVPPYKSKEDPWEKVELDFDAPLELDGEDFAPEVQ</sequence>
<dbReference type="EMBL" id="MCFL01000016">
    <property type="protein sequence ID" value="ORZ36646.1"/>
    <property type="molecule type" value="Genomic_DNA"/>
</dbReference>
<dbReference type="PANTHER" id="PTHR46586">
    <property type="entry name" value="ANKYRIN REPEAT-CONTAINING PROTEIN"/>
    <property type="match status" value="1"/>
</dbReference>
<keyword evidence="2" id="KW-1185">Reference proteome</keyword>
<comment type="caution">
    <text evidence="1">The sequence shown here is derived from an EMBL/GenBank/DDBJ whole genome shotgun (WGS) entry which is preliminary data.</text>
</comment>
<dbReference type="Proteomes" id="UP000193411">
    <property type="component" value="Unassembled WGS sequence"/>
</dbReference>
<dbReference type="SUPFAM" id="SSF48403">
    <property type="entry name" value="Ankyrin repeat"/>
    <property type="match status" value="1"/>
</dbReference>
<dbReference type="InterPro" id="IPR052050">
    <property type="entry name" value="SecEffector_AnkRepeat"/>
</dbReference>
<evidence type="ECO:0008006" key="3">
    <source>
        <dbReference type="Google" id="ProtNLM"/>
    </source>
</evidence>